<proteinExistence type="predicted"/>
<keyword evidence="2" id="KW-1185">Reference proteome</keyword>
<gene>
    <name evidence="1" type="ORF">E5331_12215</name>
</gene>
<accession>A0AC61RDN6</accession>
<dbReference type="EMBL" id="SRYB01000018">
    <property type="protein sequence ID" value="TGY77941.1"/>
    <property type="molecule type" value="Genomic_DNA"/>
</dbReference>
<organism evidence="1 2">
    <name type="scientific">Lepagella muris</name>
    <dbReference type="NCBI Taxonomy" id="3032870"/>
    <lineage>
        <taxon>Bacteria</taxon>
        <taxon>Pseudomonadati</taxon>
        <taxon>Bacteroidota</taxon>
        <taxon>Bacteroidia</taxon>
        <taxon>Bacteroidales</taxon>
        <taxon>Muribaculaceae</taxon>
        <taxon>Lepagella</taxon>
    </lineage>
</organism>
<comment type="caution">
    <text evidence="1">The sequence shown here is derived from an EMBL/GenBank/DDBJ whole genome shotgun (WGS) entry which is preliminary data.</text>
</comment>
<dbReference type="Proteomes" id="UP000306319">
    <property type="component" value="Unassembled WGS sequence"/>
</dbReference>
<reference evidence="1" key="1">
    <citation type="submission" date="2019-04" db="EMBL/GenBank/DDBJ databases">
        <title>Microbes associate with the intestines of laboratory mice.</title>
        <authorList>
            <person name="Navarre W."/>
            <person name="Wong E."/>
            <person name="Huang K."/>
            <person name="Tropini C."/>
            <person name="Ng K."/>
            <person name="Yu B."/>
        </authorList>
    </citation>
    <scope>NUCLEOTIDE SEQUENCE</scope>
    <source>
        <strain evidence="1">NM04_E33</strain>
    </source>
</reference>
<sequence>MVKLPVGIHILFYSEYAECIPAGMEGIESGSGASNFQGILRLHKNANVMKRKLLKQMRTEWQENLWLIIELSVVFLAIWGMSVVLWSISRGIFEPFGSDPDDVYSLTTQYFKKDSPFYVEGDSTKEFYQNDLRQLVNALRKNPNVAAVAVHNNALPYELSNYGNRLWLVKEEDSVGYGGNFRYATPDIIDVLGVKSLTGSNSGQLKEILRKGELLISNNPEYEKDGKNPNSLIGKQVIMGSDSSTVYRIGDVVQLIRRTEYEAANLGGVIVPMPEDETLWGNVILKLKPGTESRFREEFRDNPDLRRYRNVYLSDLVSLKDMRMLVQKKDEVTIRTYMSMMLCLLITVFLGLVGTFWFRIQQRISEIAIRKVCGASRKNIFRRIIGEGMILLLCSTVIALVCAYPFLSDFEDIVAESFMIYMDSFDDLTEKLILGGATFIIIALGIIISLWCPAHRAMKIEPAIAVKDE</sequence>
<evidence type="ECO:0000313" key="2">
    <source>
        <dbReference type="Proteomes" id="UP000306319"/>
    </source>
</evidence>
<name>A0AC61RDN6_9BACT</name>
<protein>
    <submittedName>
        <fullName evidence="1">ABC transporter permease</fullName>
    </submittedName>
</protein>
<evidence type="ECO:0000313" key="1">
    <source>
        <dbReference type="EMBL" id="TGY77941.1"/>
    </source>
</evidence>